<sequence length="369" mass="38795">MQDSYLCAAVCAAKPAPVRFRLFSLALPVCIWGMWAVLSGCALDPRAAAVWSGDLSLPEFTGSSMPAADTVVLGFSEPVTVASASMITADRNLALDIPASVPAAEARLLLPEVPPPGDPFVLSVTVENAGGNTLSLSESFSGYNPRVPALRICEVRTVYSKPRAEFIELEALEAGNLSGVRIETYGVSRSKPKNTVYEFPPAEVQKGDLVVLHYRCLPDPSVPEFADETGSDLALPGGKDASDTARDFWFPHDKAPLSVPGVFLVRERKSGALLDALLYVDSGGDKTEVPYDWMLAAAREAVSSGVWTASGEGNGGTGGFPAFDACGTTATRTLCRDSAVPGSSPAGWYVCASGKASPGKPNSGERYQP</sequence>
<dbReference type="InterPro" id="IPR058683">
    <property type="entry name" value="TP_1001-like_C"/>
</dbReference>
<accession>A0A9D9EK52</accession>
<gene>
    <name evidence="3" type="ORF">IAA96_00645</name>
</gene>
<protein>
    <recommendedName>
        <fullName evidence="2">TP-1001-like C-terminal domain-containing protein</fullName>
    </recommendedName>
</protein>
<evidence type="ECO:0000259" key="2">
    <source>
        <dbReference type="Pfam" id="PF26342"/>
    </source>
</evidence>
<keyword evidence="1" id="KW-1133">Transmembrane helix</keyword>
<evidence type="ECO:0000313" key="4">
    <source>
        <dbReference type="Proteomes" id="UP000823616"/>
    </source>
</evidence>
<keyword evidence="1" id="KW-0812">Transmembrane</keyword>
<proteinExistence type="predicted"/>
<keyword evidence="1" id="KW-0472">Membrane</keyword>
<evidence type="ECO:0000313" key="3">
    <source>
        <dbReference type="EMBL" id="MBO8449601.1"/>
    </source>
</evidence>
<organism evidence="3 4">
    <name type="scientific">Candidatus Avitreponema avistercoris</name>
    <dbReference type="NCBI Taxonomy" id="2840705"/>
    <lineage>
        <taxon>Bacteria</taxon>
        <taxon>Pseudomonadati</taxon>
        <taxon>Spirochaetota</taxon>
        <taxon>Spirochaetia</taxon>
        <taxon>Spirochaetales</taxon>
        <taxon>Candidatus Avitreponema</taxon>
    </lineage>
</organism>
<comment type="caution">
    <text evidence="3">The sequence shown here is derived from an EMBL/GenBank/DDBJ whole genome shotgun (WGS) entry which is preliminary data.</text>
</comment>
<evidence type="ECO:0000256" key="1">
    <source>
        <dbReference type="SAM" id="Phobius"/>
    </source>
</evidence>
<dbReference type="Proteomes" id="UP000823616">
    <property type="component" value="Unassembled WGS sequence"/>
</dbReference>
<dbReference type="EMBL" id="JADIMS010000011">
    <property type="protein sequence ID" value="MBO8449601.1"/>
    <property type="molecule type" value="Genomic_DNA"/>
</dbReference>
<reference evidence="3" key="2">
    <citation type="journal article" date="2021" name="PeerJ">
        <title>Extensive microbial diversity within the chicken gut microbiome revealed by metagenomics and culture.</title>
        <authorList>
            <person name="Gilroy R."/>
            <person name="Ravi A."/>
            <person name="Getino M."/>
            <person name="Pursley I."/>
            <person name="Horton D.L."/>
            <person name="Alikhan N.F."/>
            <person name="Baker D."/>
            <person name="Gharbi K."/>
            <person name="Hall N."/>
            <person name="Watson M."/>
            <person name="Adriaenssens E.M."/>
            <person name="Foster-Nyarko E."/>
            <person name="Jarju S."/>
            <person name="Secka A."/>
            <person name="Antonio M."/>
            <person name="Oren A."/>
            <person name="Chaudhuri R.R."/>
            <person name="La Ragione R."/>
            <person name="Hildebrand F."/>
            <person name="Pallen M.J."/>
        </authorList>
    </citation>
    <scope>NUCLEOTIDE SEQUENCE</scope>
    <source>
        <strain evidence="3">B3-4054</strain>
    </source>
</reference>
<feature type="transmembrane region" description="Helical" evidence="1">
    <location>
        <begin position="20"/>
        <end position="38"/>
    </location>
</feature>
<dbReference type="AlphaFoldDB" id="A0A9D9EK52"/>
<reference evidence="3" key="1">
    <citation type="submission" date="2020-10" db="EMBL/GenBank/DDBJ databases">
        <authorList>
            <person name="Gilroy R."/>
        </authorList>
    </citation>
    <scope>NUCLEOTIDE SEQUENCE</scope>
    <source>
        <strain evidence="3">B3-4054</strain>
    </source>
</reference>
<feature type="domain" description="TP-1001-like C-terminal" evidence="2">
    <location>
        <begin position="148"/>
        <end position="350"/>
    </location>
</feature>
<dbReference type="Pfam" id="PF26342">
    <property type="entry name" value="TP_1001_2nd"/>
    <property type="match status" value="1"/>
</dbReference>
<name>A0A9D9EK52_9SPIR</name>